<protein>
    <submittedName>
        <fullName evidence="1">Uncharacterized protein</fullName>
    </submittedName>
</protein>
<proteinExistence type="predicted"/>
<reference evidence="1" key="1">
    <citation type="submission" date="2020-08" db="EMBL/GenBank/DDBJ databases">
        <title>Multicomponent nature underlies the extraordinary mechanical properties of spider dragline silk.</title>
        <authorList>
            <person name="Kono N."/>
            <person name="Nakamura H."/>
            <person name="Mori M."/>
            <person name="Yoshida Y."/>
            <person name="Ohtoshi R."/>
            <person name="Malay A.D."/>
            <person name="Moran D.A.P."/>
            <person name="Tomita M."/>
            <person name="Numata K."/>
            <person name="Arakawa K."/>
        </authorList>
    </citation>
    <scope>NUCLEOTIDE SEQUENCE</scope>
</reference>
<evidence type="ECO:0000313" key="1">
    <source>
        <dbReference type="EMBL" id="GFY07674.1"/>
    </source>
</evidence>
<accession>A0A8X6VHN2</accession>
<sequence>MSDATHHMRLLSMPKLWRWKLVVSPSIVPSRNFTGLIRTVTCMVLKANDRRTSSPLPR</sequence>
<dbReference type="EMBL" id="BMAU01021276">
    <property type="protein sequence ID" value="GFY07674.1"/>
    <property type="molecule type" value="Genomic_DNA"/>
</dbReference>
<organism evidence="1 2">
    <name type="scientific">Trichonephila clavipes</name>
    <name type="common">Golden silk orbweaver</name>
    <name type="synonym">Nephila clavipes</name>
    <dbReference type="NCBI Taxonomy" id="2585209"/>
    <lineage>
        <taxon>Eukaryota</taxon>
        <taxon>Metazoa</taxon>
        <taxon>Ecdysozoa</taxon>
        <taxon>Arthropoda</taxon>
        <taxon>Chelicerata</taxon>
        <taxon>Arachnida</taxon>
        <taxon>Araneae</taxon>
        <taxon>Araneomorphae</taxon>
        <taxon>Entelegynae</taxon>
        <taxon>Araneoidea</taxon>
        <taxon>Nephilidae</taxon>
        <taxon>Trichonephila</taxon>
    </lineage>
</organism>
<evidence type="ECO:0000313" key="2">
    <source>
        <dbReference type="Proteomes" id="UP000887159"/>
    </source>
</evidence>
<gene>
    <name evidence="1" type="ORF">TNCV_4095441</name>
</gene>
<dbReference type="Proteomes" id="UP000887159">
    <property type="component" value="Unassembled WGS sequence"/>
</dbReference>
<keyword evidence="2" id="KW-1185">Reference proteome</keyword>
<dbReference type="AlphaFoldDB" id="A0A8X6VHN2"/>
<comment type="caution">
    <text evidence="1">The sequence shown here is derived from an EMBL/GenBank/DDBJ whole genome shotgun (WGS) entry which is preliminary data.</text>
</comment>
<name>A0A8X6VHN2_TRICX</name>